<sequence>MQMVMLLSLHLQPEATVCRWLQRPAQGRRLQPIQSASCHAPGSTRPASTAVPAANASTAIPAANATTTIPAANATTAIPKPMQPQQYQQPIPQQYQQPPTQQAPPTQQSSIQIPLSSAPPKVVSTACIYPSQPGDLCYVLQDYNLHPLLLSLAPPLLPPHNPPRPPPPLTDPLGVRHQLRRQVRPQ</sequence>
<feature type="compositionally biased region" description="Basic residues" evidence="1">
    <location>
        <begin position="177"/>
        <end position="186"/>
    </location>
</feature>
<dbReference type="EMBL" id="JAAKFY010000019">
    <property type="protein sequence ID" value="KAF3841790.1"/>
    <property type="molecule type" value="Genomic_DNA"/>
</dbReference>
<organism evidence="2 3">
    <name type="scientific">Dissostichus mawsoni</name>
    <name type="common">Antarctic cod</name>
    <dbReference type="NCBI Taxonomy" id="36200"/>
    <lineage>
        <taxon>Eukaryota</taxon>
        <taxon>Metazoa</taxon>
        <taxon>Chordata</taxon>
        <taxon>Craniata</taxon>
        <taxon>Vertebrata</taxon>
        <taxon>Euteleostomi</taxon>
        <taxon>Actinopterygii</taxon>
        <taxon>Neopterygii</taxon>
        <taxon>Teleostei</taxon>
        <taxon>Neoteleostei</taxon>
        <taxon>Acanthomorphata</taxon>
        <taxon>Eupercaria</taxon>
        <taxon>Perciformes</taxon>
        <taxon>Notothenioidei</taxon>
        <taxon>Nototheniidae</taxon>
        <taxon>Dissostichus</taxon>
    </lineage>
</organism>
<reference evidence="2 3" key="1">
    <citation type="submission" date="2020-03" db="EMBL/GenBank/DDBJ databases">
        <title>Dissostichus mawsoni Genome sequencing and assembly.</title>
        <authorList>
            <person name="Park H."/>
        </authorList>
    </citation>
    <scope>NUCLEOTIDE SEQUENCE [LARGE SCALE GENOMIC DNA]</scope>
    <source>
        <strain evidence="2">DM0001</strain>
        <tissue evidence="2">Muscle</tissue>
    </source>
</reference>
<feature type="compositionally biased region" description="Pro residues" evidence="1">
    <location>
        <begin position="157"/>
        <end position="170"/>
    </location>
</feature>
<gene>
    <name evidence="2" type="ORF">F7725_023741</name>
</gene>
<feature type="region of interest" description="Disordered" evidence="1">
    <location>
        <begin position="82"/>
        <end position="113"/>
    </location>
</feature>
<accession>A0A7J5XXE4</accession>
<dbReference type="Proteomes" id="UP000518266">
    <property type="component" value="Unassembled WGS sequence"/>
</dbReference>
<name>A0A7J5XXE4_DISMA</name>
<feature type="region of interest" description="Disordered" evidence="1">
    <location>
        <begin position="157"/>
        <end position="186"/>
    </location>
</feature>
<evidence type="ECO:0000313" key="2">
    <source>
        <dbReference type="EMBL" id="KAF3841790.1"/>
    </source>
</evidence>
<keyword evidence="3" id="KW-1185">Reference proteome</keyword>
<comment type="caution">
    <text evidence="2">The sequence shown here is derived from an EMBL/GenBank/DDBJ whole genome shotgun (WGS) entry which is preliminary data.</text>
</comment>
<evidence type="ECO:0000313" key="3">
    <source>
        <dbReference type="Proteomes" id="UP000518266"/>
    </source>
</evidence>
<proteinExistence type="predicted"/>
<dbReference type="AlphaFoldDB" id="A0A7J5XXE4"/>
<evidence type="ECO:0000256" key="1">
    <source>
        <dbReference type="SAM" id="MobiDB-lite"/>
    </source>
</evidence>
<protein>
    <submittedName>
        <fullName evidence="2">Uncharacterized protein</fullName>
    </submittedName>
</protein>